<reference evidence="1 2" key="1">
    <citation type="submission" date="2019-06" db="EMBL/GenBank/DDBJ databases">
        <title>Sequencing the genomes of 1000 actinobacteria strains.</title>
        <authorList>
            <person name="Klenk H.-P."/>
        </authorList>
    </citation>
    <scope>NUCLEOTIDE SEQUENCE [LARGE SCALE GENOMIC DNA]</scope>
    <source>
        <strain evidence="1 2">DSM 41649</strain>
    </source>
</reference>
<dbReference type="GO" id="GO:0003677">
    <property type="term" value="F:DNA binding"/>
    <property type="evidence" value="ECO:0007669"/>
    <property type="project" value="InterPro"/>
</dbReference>
<comment type="caution">
    <text evidence="1">The sequence shown here is derived from an EMBL/GenBank/DDBJ whole genome shotgun (WGS) entry which is preliminary data.</text>
</comment>
<dbReference type="Proteomes" id="UP000318416">
    <property type="component" value="Unassembled WGS sequence"/>
</dbReference>
<evidence type="ECO:0000313" key="2">
    <source>
        <dbReference type="Proteomes" id="UP000318416"/>
    </source>
</evidence>
<dbReference type="RefSeq" id="WP_170290545.1">
    <property type="nucleotide sequence ID" value="NZ_BAAABR010000089.1"/>
</dbReference>
<sequence length="79" mass="8720">MSTHQVNCTELHRRLDEHRKERGLSWNRVGRETGLSPSTFNRLKNGGSPDAHAFLSLLVWLGAAEPLQSLIEATGPVTA</sequence>
<dbReference type="InterPro" id="IPR010982">
    <property type="entry name" value="Lambda_DNA-bd_dom_sf"/>
</dbReference>
<evidence type="ECO:0000313" key="1">
    <source>
        <dbReference type="EMBL" id="TWE17044.1"/>
    </source>
</evidence>
<accession>A0A561EN58</accession>
<dbReference type="EMBL" id="VIVR01000001">
    <property type="protein sequence ID" value="TWE17044.1"/>
    <property type="molecule type" value="Genomic_DNA"/>
</dbReference>
<dbReference type="Gene3D" id="1.10.260.40">
    <property type="entry name" value="lambda repressor-like DNA-binding domains"/>
    <property type="match status" value="1"/>
</dbReference>
<name>A0A561EN58_9ACTN</name>
<dbReference type="CDD" id="cd00093">
    <property type="entry name" value="HTH_XRE"/>
    <property type="match status" value="1"/>
</dbReference>
<dbReference type="SUPFAM" id="SSF47413">
    <property type="entry name" value="lambda repressor-like DNA-binding domains"/>
    <property type="match status" value="1"/>
</dbReference>
<protein>
    <submittedName>
        <fullName evidence="1">Helix-turn-helix protein</fullName>
    </submittedName>
</protein>
<dbReference type="Pfam" id="PF13560">
    <property type="entry name" value="HTH_31"/>
    <property type="match status" value="1"/>
</dbReference>
<organism evidence="1 2">
    <name type="scientific">Kitasatospora atroaurantiaca</name>
    <dbReference type="NCBI Taxonomy" id="285545"/>
    <lineage>
        <taxon>Bacteria</taxon>
        <taxon>Bacillati</taxon>
        <taxon>Actinomycetota</taxon>
        <taxon>Actinomycetes</taxon>
        <taxon>Kitasatosporales</taxon>
        <taxon>Streptomycetaceae</taxon>
        <taxon>Kitasatospora</taxon>
    </lineage>
</organism>
<keyword evidence="2" id="KW-1185">Reference proteome</keyword>
<gene>
    <name evidence="1" type="ORF">FB465_2048</name>
</gene>
<dbReference type="InterPro" id="IPR001387">
    <property type="entry name" value="Cro/C1-type_HTH"/>
</dbReference>
<dbReference type="AlphaFoldDB" id="A0A561EN58"/>
<proteinExistence type="predicted"/>